<keyword evidence="2" id="KW-1185">Reference proteome</keyword>
<comment type="caution">
    <text evidence="1">The sequence shown here is derived from an EMBL/GenBank/DDBJ whole genome shotgun (WGS) entry which is preliminary data.</text>
</comment>
<gene>
    <name evidence="1" type="ORF">KDH_03350</name>
</gene>
<evidence type="ECO:0000313" key="1">
    <source>
        <dbReference type="EMBL" id="GLV53482.1"/>
    </source>
</evidence>
<accession>A0ABQ6FHF7</accession>
<dbReference type="Proteomes" id="UP001344906">
    <property type="component" value="Unassembled WGS sequence"/>
</dbReference>
<dbReference type="EMBL" id="BSRI01000001">
    <property type="protein sequence ID" value="GLV53482.1"/>
    <property type="molecule type" value="Genomic_DNA"/>
</dbReference>
<name>A0ABQ6FHF7_9CHLR</name>
<sequence length="192" mass="21580">MIQRLMFTLGRVLFNVVRSRKRAAKPEKGAVSPSALAEEVERTVGIEEATRRFLISFLLPLWMIAGLLDWRHHKRTKIEATAGTHESMIHALMMGEISLPLYSPMRKSSGAAIVPINLWPPTLRPDTNSFFKCWCIARNAPALEETRGARVCALTHPGCTTIEGIVLLILAYNQQMYLIGLEGQWEVVQILD</sequence>
<dbReference type="RefSeq" id="WP_338247139.1">
    <property type="nucleotide sequence ID" value="NZ_BSRI01000001.1"/>
</dbReference>
<reference evidence="1 2" key="1">
    <citation type="submission" date="2023-02" db="EMBL/GenBank/DDBJ databases">
        <title>Dictyobacter halimunensis sp. nov., a new member of the class Ktedonobacteria from forest soil in a geothermal area.</title>
        <authorList>
            <person name="Rachmania M.K."/>
            <person name="Ningsih F."/>
            <person name="Sakai Y."/>
            <person name="Yabe S."/>
            <person name="Yokota A."/>
            <person name="Sjamsuridzal W."/>
        </authorList>
    </citation>
    <scope>NUCLEOTIDE SEQUENCE [LARGE SCALE GENOMIC DNA]</scope>
    <source>
        <strain evidence="1 2">S3.2.2.5</strain>
    </source>
</reference>
<organism evidence="1 2">
    <name type="scientific">Dictyobacter halimunensis</name>
    <dbReference type="NCBI Taxonomy" id="3026934"/>
    <lineage>
        <taxon>Bacteria</taxon>
        <taxon>Bacillati</taxon>
        <taxon>Chloroflexota</taxon>
        <taxon>Ktedonobacteria</taxon>
        <taxon>Ktedonobacterales</taxon>
        <taxon>Dictyobacteraceae</taxon>
        <taxon>Dictyobacter</taxon>
    </lineage>
</organism>
<protein>
    <submittedName>
        <fullName evidence="1">Uncharacterized protein</fullName>
    </submittedName>
</protein>
<evidence type="ECO:0000313" key="2">
    <source>
        <dbReference type="Proteomes" id="UP001344906"/>
    </source>
</evidence>
<proteinExistence type="predicted"/>